<dbReference type="Gene3D" id="3.20.20.80">
    <property type="entry name" value="Glycosidases"/>
    <property type="match status" value="1"/>
</dbReference>
<evidence type="ECO:0000313" key="3">
    <source>
        <dbReference type="EMBL" id="KAB5314079.1"/>
    </source>
</evidence>
<keyword evidence="1" id="KW-0732">Signal</keyword>
<feature type="domain" description="Glycosyl hydrolase-like 10" evidence="2">
    <location>
        <begin position="27"/>
        <end position="305"/>
    </location>
</feature>
<dbReference type="SUPFAM" id="SSF51445">
    <property type="entry name" value="(Trans)glycosidases"/>
    <property type="match status" value="1"/>
</dbReference>
<proteinExistence type="predicted"/>
<keyword evidence="3" id="KW-0378">Hydrolase</keyword>
<sequence>MNKRLFLFLFYLCISVYGFSADRVEGIRGVWVPAPRFTSVLHSHENVKQFVQLLDQLNLNSVFLVAYAETKTIYRSEVLLRYSNYQHLEDGYLLSEYDYKSATNDPVRDLIDEAHKVGIKVFFWFEYGFMGEGTPIASTNPLLAKNPHWLGINNEQQPANYNKHDYYFNSYNPSVQNFLIDLIEEALNLYPDLDGVQGDDRLPAMPRNSGYDTYTVSLYQAQHNGKLPPMDYNDKEWVGWRLDILNDFARRLYRSVKRISPDAMVSFAPNPYPWCEDNLMQDWPQWCKDGVCDLLAVQCYRYSEDAYRNTVLEVLNHIKMSRANSLFAPGMILMEGSNSKMTPELLLKQIKINRDLGLNGEIYFS</sequence>
<dbReference type="InterPro" id="IPR003790">
    <property type="entry name" value="GHL10"/>
</dbReference>
<dbReference type="Pfam" id="PF02638">
    <property type="entry name" value="GHL10"/>
    <property type="match status" value="1"/>
</dbReference>
<dbReference type="PANTHER" id="PTHR43405">
    <property type="entry name" value="GLYCOSYL HYDROLASE DIGH"/>
    <property type="match status" value="1"/>
</dbReference>
<evidence type="ECO:0000259" key="2">
    <source>
        <dbReference type="Pfam" id="PF02638"/>
    </source>
</evidence>
<evidence type="ECO:0000256" key="1">
    <source>
        <dbReference type="ARBA" id="ARBA00022729"/>
    </source>
</evidence>
<organism evidence="3 4">
    <name type="scientific">Bacteroides stercoris</name>
    <dbReference type="NCBI Taxonomy" id="46506"/>
    <lineage>
        <taxon>Bacteria</taxon>
        <taxon>Pseudomonadati</taxon>
        <taxon>Bacteroidota</taxon>
        <taxon>Bacteroidia</taxon>
        <taxon>Bacteroidales</taxon>
        <taxon>Bacteroidaceae</taxon>
        <taxon>Bacteroides</taxon>
    </lineage>
</organism>
<dbReference type="PANTHER" id="PTHR43405:SF1">
    <property type="entry name" value="GLYCOSYL HYDROLASE DIGH"/>
    <property type="match status" value="1"/>
</dbReference>
<dbReference type="InterPro" id="IPR052177">
    <property type="entry name" value="Divisome_Glycosyl_Hydrolase"/>
</dbReference>
<dbReference type="InterPro" id="IPR017853">
    <property type="entry name" value="GH"/>
</dbReference>
<reference evidence="3 4" key="1">
    <citation type="journal article" date="2019" name="Nat. Med.">
        <title>A library of human gut bacterial isolates paired with longitudinal multiomics data enables mechanistic microbiome research.</title>
        <authorList>
            <person name="Poyet M."/>
            <person name="Groussin M."/>
            <person name="Gibbons S.M."/>
            <person name="Avila-Pacheco J."/>
            <person name="Jiang X."/>
            <person name="Kearney S.M."/>
            <person name="Perrotta A.R."/>
            <person name="Berdy B."/>
            <person name="Zhao S."/>
            <person name="Lieberman T.D."/>
            <person name="Swanson P.K."/>
            <person name="Smith M."/>
            <person name="Roesemann S."/>
            <person name="Alexander J.E."/>
            <person name="Rich S.A."/>
            <person name="Livny J."/>
            <person name="Vlamakis H."/>
            <person name="Clish C."/>
            <person name="Bullock K."/>
            <person name="Deik A."/>
            <person name="Scott J."/>
            <person name="Pierce K.A."/>
            <person name="Xavier R.J."/>
            <person name="Alm E.J."/>
        </authorList>
    </citation>
    <scope>NUCLEOTIDE SEQUENCE [LARGE SCALE GENOMIC DNA]</scope>
    <source>
        <strain evidence="3 4">BIOML-A6</strain>
    </source>
</reference>
<accession>A0A7J5LCN5</accession>
<evidence type="ECO:0000313" key="4">
    <source>
        <dbReference type="Proteomes" id="UP000467334"/>
    </source>
</evidence>
<dbReference type="AlphaFoldDB" id="A0A7J5LCN5"/>
<protein>
    <submittedName>
        <fullName evidence="3">Family 10 glycosylhydrolase</fullName>
    </submittedName>
</protein>
<gene>
    <name evidence="3" type="ORF">F9958_09595</name>
</gene>
<name>A0A7J5LCN5_BACSE</name>
<comment type="caution">
    <text evidence="3">The sequence shown here is derived from an EMBL/GenBank/DDBJ whole genome shotgun (WGS) entry which is preliminary data.</text>
</comment>
<dbReference type="Proteomes" id="UP000467334">
    <property type="component" value="Unassembled WGS sequence"/>
</dbReference>
<dbReference type="EMBL" id="WCLE01000017">
    <property type="protein sequence ID" value="KAB5314079.1"/>
    <property type="molecule type" value="Genomic_DNA"/>
</dbReference>
<dbReference type="GO" id="GO:0016787">
    <property type="term" value="F:hydrolase activity"/>
    <property type="evidence" value="ECO:0007669"/>
    <property type="project" value="UniProtKB-KW"/>
</dbReference>